<dbReference type="AlphaFoldDB" id="A0A7H0LR58"/>
<evidence type="ECO:0000313" key="5">
    <source>
        <dbReference type="Proteomes" id="UP000516148"/>
    </source>
</evidence>
<dbReference type="Gene3D" id="6.10.10.120">
    <property type="entry name" value="Antitoxin ParD1-like"/>
    <property type="match status" value="1"/>
</dbReference>
<dbReference type="PANTHER" id="PTHR36582:SF2">
    <property type="entry name" value="ANTITOXIN PARD"/>
    <property type="match status" value="1"/>
</dbReference>
<dbReference type="SUPFAM" id="SSF47598">
    <property type="entry name" value="Ribbon-helix-helix"/>
    <property type="match status" value="1"/>
</dbReference>
<dbReference type="Pfam" id="PF03693">
    <property type="entry name" value="ParD_antitoxin"/>
    <property type="match status" value="1"/>
</dbReference>
<dbReference type="NCBIfam" id="TIGR02606">
    <property type="entry name" value="antidote_CC2985"/>
    <property type="match status" value="1"/>
</dbReference>
<proteinExistence type="inferred from homology"/>
<comment type="similarity">
    <text evidence="1">Belongs to the ParD antitoxin family.</text>
</comment>
<dbReference type="KEGG" id="spap:H3Z74_21195"/>
<evidence type="ECO:0000313" key="4">
    <source>
        <dbReference type="EMBL" id="QNQ12161.1"/>
    </source>
</evidence>
<organism evidence="4 5">
    <name type="scientific">Sphingomonas alpina</name>
    <dbReference type="NCBI Taxonomy" id="653931"/>
    <lineage>
        <taxon>Bacteria</taxon>
        <taxon>Pseudomonadati</taxon>
        <taxon>Pseudomonadota</taxon>
        <taxon>Alphaproteobacteria</taxon>
        <taxon>Sphingomonadales</taxon>
        <taxon>Sphingomonadaceae</taxon>
        <taxon>Sphingomonas</taxon>
    </lineage>
</organism>
<keyword evidence="2" id="KW-1277">Toxin-antitoxin system</keyword>
<dbReference type="InterPro" id="IPR010985">
    <property type="entry name" value="Ribbon_hlx_hlx"/>
</dbReference>
<dbReference type="PANTHER" id="PTHR36582">
    <property type="entry name" value="ANTITOXIN PARD"/>
    <property type="match status" value="1"/>
</dbReference>
<accession>A0A7H0LR58</accession>
<dbReference type="Proteomes" id="UP000516148">
    <property type="component" value="Chromosome"/>
</dbReference>
<sequence>MNVSLPNGLKNWAEARVAEGRYSSTSDYVRNLMQRDQGAEEKKQALRTATDLGRGSGSGQRSLTDIVAKGRRRRAKA</sequence>
<dbReference type="EMBL" id="CP061038">
    <property type="protein sequence ID" value="QNQ12161.1"/>
    <property type="molecule type" value="Genomic_DNA"/>
</dbReference>
<reference evidence="4 5" key="1">
    <citation type="submission" date="2020-09" db="EMBL/GenBank/DDBJ databases">
        <title>Sphingomonas sp., a new species isolated from pork steak.</title>
        <authorList>
            <person name="Heidler von Heilborn D."/>
        </authorList>
    </citation>
    <scope>NUCLEOTIDE SEQUENCE [LARGE SCALE GENOMIC DNA]</scope>
    <source>
        <strain evidence="5">S8-3T</strain>
    </source>
</reference>
<evidence type="ECO:0000256" key="1">
    <source>
        <dbReference type="ARBA" id="ARBA00008580"/>
    </source>
</evidence>
<protein>
    <submittedName>
        <fullName evidence="4">Type II toxin-antitoxin system ParD family antitoxin</fullName>
    </submittedName>
</protein>
<gene>
    <name evidence="4" type="ORF">H3Z74_21195</name>
</gene>
<keyword evidence="5" id="KW-1185">Reference proteome</keyword>
<evidence type="ECO:0000256" key="2">
    <source>
        <dbReference type="ARBA" id="ARBA00022649"/>
    </source>
</evidence>
<dbReference type="InterPro" id="IPR038296">
    <property type="entry name" value="ParD_sf"/>
</dbReference>
<dbReference type="GO" id="GO:0006355">
    <property type="term" value="P:regulation of DNA-templated transcription"/>
    <property type="evidence" value="ECO:0007669"/>
    <property type="project" value="InterPro"/>
</dbReference>
<name>A0A7H0LR58_9SPHN</name>
<dbReference type="InterPro" id="IPR022789">
    <property type="entry name" value="ParD"/>
</dbReference>
<feature type="region of interest" description="Disordered" evidence="3">
    <location>
        <begin position="35"/>
        <end position="77"/>
    </location>
</feature>
<evidence type="ECO:0000256" key="3">
    <source>
        <dbReference type="SAM" id="MobiDB-lite"/>
    </source>
</evidence>